<sequence>MQTIKILSKEFEPLGDTTDYVSMIFTKSWHGVGSFELVIHREANGADQITKNCLVALAKNKVGIVKHREIQLDQNGKATENWLFKGWALKGLAQQRLTVPPSTNAYDSKSGDAETVMKHFIDNHLVTPANGNRAIPNLVIAPNQNRGKAISWQSRFKEVSDELTEISLASGLGWDITLDTVNKQFVFDVHEGLDLSVNQNTNSPVYFSPEFGNVKTQSFADSDLNMRNVGYVGGQGEGVEREVIVLGETTGYDRYESFIDVRDIGVTSELSERGQQKLDEMANELYFEAEIMSPVSKTTYKDEFETFVNPYQPVYERTKKIEMVGPFVYERDYNLGDITTTMNRDWGFIVDRRITEITEIHEASGFKLEAVFGQNRPTLISRLKNKFDEMEGLLKR</sequence>
<proteinExistence type="predicted"/>
<protein>
    <submittedName>
        <fullName evidence="2">Siphovirus ReqiPepy6 Gp37-like family protein</fullName>
    </submittedName>
</protein>
<feature type="domain" description="Gp28/Gp37-like" evidence="1">
    <location>
        <begin position="4"/>
        <end position="301"/>
    </location>
</feature>
<name>A0ABU6KBD5_9BACI</name>
<dbReference type="Pfam" id="PF14594">
    <property type="entry name" value="Sipho_Gp37"/>
    <property type="match status" value="2"/>
</dbReference>
<dbReference type="Proteomes" id="UP001335737">
    <property type="component" value="Unassembled WGS sequence"/>
</dbReference>
<reference evidence="2 3" key="1">
    <citation type="journal article" date="2024" name="Int. J. Syst. Evol. Microbiol.">
        <title>Virgibacillus tibetensis sp. nov., isolated from salt lake on the Tibetan Plateau of China.</title>
        <authorList>
            <person name="Phurbu D."/>
            <person name="Liu Z.-X."/>
            <person name="Wang R."/>
            <person name="Zheng Y.-Y."/>
            <person name="Liu H.-C."/>
            <person name="Zhou Y.-G."/>
            <person name="Yu Y.-J."/>
            <person name="Li A.-H."/>
        </authorList>
    </citation>
    <scope>NUCLEOTIDE SEQUENCE [LARGE SCALE GENOMIC DNA]</scope>
    <source>
        <strain evidence="2 3">C22-A2</strain>
    </source>
</reference>
<dbReference type="EMBL" id="JARZFX010000001">
    <property type="protein sequence ID" value="MEC5422403.1"/>
    <property type="molecule type" value="Genomic_DNA"/>
</dbReference>
<dbReference type="InterPro" id="IPR029432">
    <property type="entry name" value="Gp28/Gp37-like_dom"/>
</dbReference>
<organism evidence="2 3">
    <name type="scientific">Virgibacillus tibetensis</name>
    <dbReference type="NCBI Taxonomy" id="3042313"/>
    <lineage>
        <taxon>Bacteria</taxon>
        <taxon>Bacillati</taxon>
        <taxon>Bacillota</taxon>
        <taxon>Bacilli</taxon>
        <taxon>Bacillales</taxon>
        <taxon>Bacillaceae</taxon>
        <taxon>Virgibacillus</taxon>
    </lineage>
</organism>
<keyword evidence="3" id="KW-1185">Reference proteome</keyword>
<evidence type="ECO:0000259" key="1">
    <source>
        <dbReference type="Pfam" id="PF14594"/>
    </source>
</evidence>
<comment type="caution">
    <text evidence="2">The sequence shown here is derived from an EMBL/GenBank/DDBJ whole genome shotgun (WGS) entry which is preliminary data.</text>
</comment>
<evidence type="ECO:0000313" key="3">
    <source>
        <dbReference type="Proteomes" id="UP001335737"/>
    </source>
</evidence>
<dbReference type="RefSeq" id="WP_327605968.1">
    <property type="nucleotide sequence ID" value="NZ_JARZFX010000001.1"/>
</dbReference>
<evidence type="ECO:0000313" key="2">
    <source>
        <dbReference type="EMBL" id="MEC5422403.1"/>
    </source>
</evidence>
<feature type="domain" description="Gp28/Gp37-like" evidence="1">
    <location>
        <begin position="321"/>
        <end position="373"/>
    </location>
</feature>
<gene>
    <name evidence="2" type="ORF">QGM71_02720</name>
</gene>
<accession>A0ABU6KBD5</accession>